<feature type="compositionally biased region" description="Low complexity" evidence="1">
    <location>
        <begin position="136"/>
        <end position="161"/>
    </location>
</feature>
<dbReference type="Proteomes" id="UP000298663">
    <property type="component" value="Unassembled WGS sequence"/>
</dbReference>
<keyword evidence="3" id="KW-1185">Reference proteome</keyword>
<accession>A0A4U5P136</accession>
<dbReference type="AlphaFoldDB" id="A0A4U5P136"/>
<evidence type="ECO:0000313" key="3">
    <source>
        <dbReference type="Proteomes" id="UP000298663"/>
    </source>
</evidence>
<comment type="caution">
    <text evidence="2">The sequence shown here is derived from an EMBL/GenBank/DDBJ whole genome shotgun (WGS) entry which is preliminary data.</text>
</comment>
<reference evidence="2 3" key="2">
    <citation type="journal article" date="2019" name="G3 (Bethesda)">
        <title>Hybrid Assembly of the Genome of the Entomopathogenic Nematode Steinernema carpocapsae Identifies the X-Chromosome.</title>
        <authorList>
            <person name="Serra L."/>
            <person name="Macchietto M."/>
            <person name="Macias-Munoz A."/>
            <person name="McGill C.J."/>
            <person name="Rodriguez I.M."/>
            <person name="Rodriguez B."/>
            <person name="Murad R."/>
            <person name="Mortazavi A."/>
        </authorList>
    </citation>
    <scope>NUCLEOTIDE SEQUENCE [LARGE SCALE GENOMIC DNA]</scope>
    <source>
        <strain evidence="2 3">ALL</strain>
    </source>
</reference>
<name>A0A4U5P136_STECR</name>
<feature type="compositionally biased region" description="Low complexity" evidence="1">
    <location>
        <begin position="78"/>
        <end position="96"/>
    </location>
</feature>
<sequence length="161" mass="16843">MFQVGASESEQQENQGQTRGSDGGCHGSREDHGLFAEHLLNGPAVDYPEGASARNAKAKCILEGSNGLQEHLQDNRSKTSSVSTSSSVSSGSLTSVKSHRVDPVVRGRKPGHSRTAALIAKRVDQARPDAREDDSTSSSSSESSESDSGSGSNGEDQNARS</sequence>
<evidence type="ECO:0000256" key="1">
    <source>
        <dbReference type="SAM" id="MobiDB-lite"/>
    </source>
</evidence>
<evidence type="ECO:0000313" key="2">
    <source>
        <dbReference type="EMBL" id="TKR89676.1"/>
    </source>
</evidence>
<organism evidence="2 3">
    <name type="scientific">Steinernema carpocapsae</name>
    <name type="common">Entomopathogenic nematode</name>
    <dbReference type="NCBI Taxonomy" id="34508"/>
    <lineage>
        <taxon>Eukaryota</taxon>
        <taxon>Metazoa</taxon>
        <taxon>Ecdysozoa</taxon>
        <taxon>Nematoda</taxon>
        <taxon>Chromadorea</taxon>
        <taxon>Rhabditida</taxon>
        <taxon>Tylenchina</taxon>
        <taxon>Panagrolaimomorpha</taxon>
        <taxon>Strongyloidoidea</taxon>
        <taxon>Steinernematidae</taxon>
        <taxon>Steinernema</taxon>
    </lineage>
</organism>
<gene>
    <name evidence="2" type="ORF">L596_013741</name>
</gene>
<feature type="compositionally biased region" description="Polar residues" evidence="1">
    <location>
        <begin position="1"/>
        <end position="20"/>
    </location>
</feature>
<reference evidence="2 3" key="1">
    <citation type="journal article" date="2015" name="Genome Biol.">
        <title>Comparative genomics of Steinernema reveals deeply conserved gene regulatory networks.</title>
        <authorList>
            <person name="Dillman A.R."/>
            <person name="Macchietto M."/>
            <person name="Porter C.F."/>
            <person name="Rogers A."/>
            <person name="Williams B."/>
            <person name="Antoshechkin I."/>
            <person name="Lee M.M."/>
            <person name="Goodwin Z."/>
            <person name="Lu X."/>
            <person name="Lewis E.E."/>
            <person name="Goodrich-Blair H."/>
            <person name="Stock S.P."/>
            <person name="Adams B.J."/>
            <person name="Sternberg P.W."/>
            <person name="Mortazavi A."/>
        </authorList>
    </citation>
    <scope>NUCLEOTIDE SEQUENCE [LARGE SCALE GENOMIC DNA]</scope>
    <source>
        <strain evidence="2 3">ALL</strain>
    </source>
</reference>
<feature type="region of interest" description="Disordered" evidence="1">
    <location>
        <begin position="1"/>
        <end position="33"/>
    </location>
</feature>
<dbReference type="EMBL" id="AZBU02000003">
    <property type="protein sequence ID" value="TKR89676.1"/>
    <property type="molecule type" value="Genomic_DNA"/>
</dbReference>
<protein>
    <submittedName>
        <fullName evidence="2">Uncharacterized protein</fullName>
    </submittedName>
</protein>
<proteinExistence type="predicted"/>
<feature type="compositionally biased region" description="Basic and acidic residues" evidence="1">
    <location>
        <begin position="121"/>
        <end position="134"/>
    </location>
</feature>
<feature type="region of interest" description="Disordered" evidence="1">
    <location>
        <begin position="68"/>
        <end position="161"/>
    </location>
</feature>